<evidence type="ECO:0000313" key="3">
    <source>
        <dbReference type="Proteomes" id="UP001396898"/>
    </source>
</evidence>
<feature type="region of interest" description="Disordered" evidence="1">
    <location>
        <begin position="1"/>
        <end position="88"/>
    </location>
</feature>
<comment type="caution">
    <text evidence="2">The sequence shown here is derived from an EMBL/GenBank/DDBJ whole genome shotgun (WGS) entry which is preliminary data.</text>
</comment>
<feature type="compositionally biased region" description="Basic and acidic residues" evidence="1">
    <location>
        <begin position="29"/>
        <end position="60"/>
    </location>
</feature>
<name>A0ABR1RL26_9PEZI</name>
<evidence type="ECO:0000313" key="2">
    <source>
        <dbReference type="EMBL" id="KAK8015572.1"/>
    </source>
</evidence>
<keyword evidence="3" id="KW-1185">Reference proteome</keyword>
<feature type="compositionally biased region" description="Basic and acidic residues" evidence="1">
    <location>
        <begin position="1"/>
        <end position="10"/>
    </location>
</feature>
<feature type="compositionally biased region" description="Acidic residues" evidence="1">
    <location>
        <begin position="128"/>
        <end position="138"/>
    </location>
</feature>
<feature type="region of interest" description="Disordered" evidence="1">
    <location>
        <begin position="118"/>
        <end position="138"/>
    </location>
</feature>
<feature type="compositionally biased region" description="Basic and acidic residues" evidence="1">
    <location>
        <begin position="79"/>
        <end position="88"/>
    </location>
</feature>
<organism evidence="2 3">
    <name type="scientific">Apiospora marii</name>
    <dbReference type="NCBI Taxonomy" id="335849"/>
    <lineage>
        <taxon>Eukaryota</taxon>
        <taxon>Fungi</taxon>
        <taxon>Dikarya</taxon>
        <taxon>Ascomycota</taxon>
        <taxon>Pezizomycotina</taxon>
        <taxon>Sordariomycetes</taxon>
        <taxon>Xylariomycetidae</taxon>
        <taxon>Amphisphaeriales</taxon>
        <taxon>Apiosporaceae</taxon>
        <taxon>Apiospora</taxon>
    </lineage>
</organism>
<evidence type="ECO:0000256" key="1">
    <source>
        <dbReference type="SAM" id="MobiDB-lite"/>
    </source>
</evidence>
<proteinExistence type="predicted"/>
<protein>
    <submittedName>
        <fullName evidence="2">Uncharacterized protein</fullName>
    </submittedName>
</protein>
<dbReference type="Proteomes" id="UP001396898">
    <property type="component" value="Unassembled WGS sequence"/>
</dbReference>
<gene>
    <name evidence="2" type="ORF">PG991_008460</name>
</gene>
<dbReference type="EMBL" id="JAQQWI010000012">
    <property type="protein sequence ID" value="KAK8015572.1"/>
    <property type="molecule type" value="Genomic_DNA"/>
</dbReference>
<accession>A0ABR1RL26</accession>
<sequence>MEEENGKRIIDTPVAAADNGATGHGPSKVKVDADADADKDSDADKNKDNDASKPPEKEKGNQVVVKQEGRPRRRPPKSRPGESIHGKITWEKWCQEKWGGDMDDAAKQQDLLFNIHKAPESVVLKQEEESDGETEDRN</sequence>
<reference evidence="2 3" key="1">
    <citation type="submission" date="2023-01" db="EMBL/GenBank/DDBJ databases">
        <title>Analysis of 21 Apiospora genomes using comparative genomics revels a genus with tremendous synthesis potential of carbohydrate active enzymes and secondary metabolites.</title>
        <authorList>
            <person name="Sorensen T."/>
        </authorList>
    </citation>
    <scope>NUCLEOTIDE SEQUENCE [LARGE SCALE GENOMIC DNA]</scope>
    <source>
        <strain evidence="2 3">CBS 20057</strain>
    </source>
</reference>